<dbReference type="HOGENOM" id="CLU_276756_0_0_1"/>
<sequence>MEVLSIPSLCNIKFFPKTPIIRSISCLRSFSRKNPSTSSDSRSPFFLQSSVLLTLSTPFEWQRRAHSCGHQCISASFRKNPRRRNSLRKKLIKEEKVNDLDSIRSGFPLQSPKQTFDENSSLNSDIDSGNNKEISNFSSNLDSYGFYSGEETLYSDRSDFQKELDDWVSQLRKKSEYWGPGSGTIFTIYEDLDGNVERVSVNEDEVIDRSVGEDISNVDKKISHAKLLAREIEAGSYKLPRNSSIARFVIQDDRNSHLTGHRSGDIIKKGHSLSKLSFIGFTVIIISFVFWEVKKLFISEDSEKELTTNEKRMLKRKLKSRIQREKMEMERKSVEVLVDVPDPVVSTVRPQIDKEDLLRTISNAKASQQSSSLSASSAINVPAGKVGFHDKITEIQAMARQARLIEQQDTSQPVNHDANFDRVAKVSEKNVPESTSDGNPVLVVNYTDHDKVDNTRNREGFGEISKNEEEGVRFPDIPSLDESVHREMTPAINGVSKVSTVEDARIGDSRLLSKGDIDKNDNVHDNTEPLTLDGLTRERIILYNDKAENVDFLKEDERELVSSSLEMNAEKQASDVTHVSLPCSSGTPSRLKPRIITSVEEATEYLSQKGDKPIKEVFSDKTVKTKPSVARPFQKNDTDERWANLSGYHGDDIVNSEAVKSSIMEPETHSGTGIDSPEDFALSVDKSNGYAARDGSNRNHTHGDLRSPADLSNTLKHKSDVHEKYEEQGSSCLGNVPSSPAINNLDGALEAKPEANESLEVKPCQSNEILEAKPLQSNESLEAKPYKANEIWMERNFDEKFDPIIKRIGVGFRQNYLMAKDKVQEELSLSSEMKDLGFEEGEEELEWIKDDNLRRIVFQVSQNEIAGREPFYLMSAEDEHAFFEGLEKKVEKVNEKLLGLHEWVHSRVENLDYGAGGISLDDPLEKIVPRWKGPVLDKDPEFLKDFNKIRSSLSGKLGIEKTQDLNTQNDMKKSEMSQNGKPSSQKGLDVSELSQNGSSITPKTVIHGSDGSTRAGKKSGKEYWEHTKKWSQEFLEIYNAETDPEIKSVMRDMGKDLDRWITDEQVKKVADLMSRIPERKRRYIEKKVEKLKRECEMFGPQAVVSKYKEYADDDEEDYLWWLDLPYVLDNAEYPAPPSGPRLRTLYG</sequence>
<dbReference type="Gramene" id="ERN14099">
    <property type="protein sequence ID" value="ERN14099"/>
    <property type="gene ID" value="AMTR_s00021p00235990"/>
</dbReference>
<dbReference type="STRING" id="13333.W1Q0L2"/>
<dbReference type="eggNOG" id="ENOG502QU8G">
    <property type="taxonomic scope" value="Eukaryota"/>
</dbReference>
<name>W1Q0L2_AMBTC</name>
<evidence type="ECO:0000256" key="1">
    <source>
        <dbReference type="SAM" id="MobiDB-lite"/>
    </source>
</evidence>
<dbReference type="OMA" id="EYWGIGS"/>
<dbReference type="AlphaFoldDB" id="W1Q0L2"/>
<accession>W1Q0L2</accession>
<reference evidence="3" key="1">
    <citation type="journal article" date="2013" name="Science">
        <title>The Amborella genome and the evolution of flowering plants.</title>
        <authorList>
            <consortium name="Amborella Genome Project"/>
        </authorList>
    </citation>
    <scope>NUCLEOTIDE SEQUENCE [LARGE SCALE GENOMIC DNA]</scope>
</reference>
<feature type="region of interest" description="Disordered" evidence="1">
    <location>
        <begin position="960"/>
        <end position="1020"/>
    </location>
</feature>
<feature type="region of interest" description="Disordered" evidence="1">
    <location>
        <begin position="688"/>
        <end position="739"/>
    </location>
</feature>
<feature type="compositionally biased region" description="Polar residues" evidence="1">
    <location>
        <begin position="976"/>
        <end position="1002"/>
    </location>
</feature>
<proteinExistence type="predicted"/>
<feature type="compositionally biased region" description="Polar residues" evidence="1">
    <location>
        <begin position="728"/>
        <end position="739"/>
    </location>
</feature>
<protein>
    <submittedName>
        <fullName evidence="2">Uncharacterized protein</fullName>
    </submittedName>
</protein>
<organism evidence="2 3">
    <name type="scientific">Amborella trichopoda</name>
    <dbReference type="NCBI Taxonomy" id="13333"/>
    <lineage>
        <taxon>Eukaryota</taxon>
        <taxon>Viridiplantae</taxon>
        <taxon>Streptophyta</taxon>
        <taxon>Embryophyta</taxon>
        <taxon>Tracheophyta</taxon>
        <taxon>Spermatophyta</taxon>
        <taxon>Magnoliopsida</taxon>
        <taxon>Amborellales</taxon>
        <taxon>Amborellaceae</taxon>
        <taxon>Amborella</taxon>
    </lineage>
</organism>
<feature type="compositionally biased region" description="Basic and acidic residues" evidence="1">
    <location>
        <begin position="717"/>
        <end position="727"/>
    </location>
</feature>
<dbReference type="Proteomes" id="UP000017836">
    <property type="component" value="Unassembled WGS sequence"/>
</dbReference>
<dbReference type="EMBL" id="KI392560">
    <property type="protein sequence ID" value="ERN14099.1"/>
    <property type="molecule type" value="Genomic_DNA"/>
</dbReference>
<dbReference type="PANTHER" id="PTHR34962:SF1">
    <property type="entry name" value="EMBRYO DEFECTIVE 1703-RELATED"/>
    <property type="match status" value="1"/>
</dbReference>
<keyword evidence="3" id="KW-1185">Reference proteome</keyword>
<evidence type="ECO:0000313" key="3">
    <source>
        <dbReference type="Proteomes" id="UP000017836"/>
    </source>
</evidence>
<evidence type="ECO:0000313" key="2">
    <source>
        <dbReference type="EMBL" id="ERN14099.1"/>
    </source>
</evidence>
<gene>
    <name evidence="2" type="ORF">AMTR_s00021p00235990</name>
</gene>
<feature type="compositionally biased region" description="Basic and acidic residues" evidence="1">
    <location>
        <begin position="695"/>
        <end position="707"/>
    </location>
</feature>
<dbReference type="PANTHER" id="PTHR34962">
    <property type="entry name" value="EMBRYO DEFECTIVE 1703-RELATED"/>
    <property type="match status" value="1"/>
</dbReference>